<sequence length="279" mass="31760">MSRRRPQLVPWRTAGRVSEGQKSADDVVREIGWVFNNETGETLDLAEFTNTGDHEIFAYLEAFQLRTDDLPKQTIVEIGSGIGRMTAGFSRAFAQVIACDLDAAFLERCRQTVAQFGEVSRLRTCHVADGRTLAISDGEADIAFSYITLQHCQHDDALSLVTEAARVTKPGGHIALNFRTWQPIDLALWPLGKLMRAMWRLPRVGPWLARRRLASRLGWQANRLSPDEVSRHLADLPYKFATRVIYHSPHRRLKARNDAELRTFEGVNRSHWWLIAERS</sequence>
<dbReference type="InterPro" id="IPR029063">
    <property type="entry name" value="SAM-dependent_MTases_sf"/>
</dbReference>
<dbReference type="CDD" id="cd02440">
    <property type="entry name" value="AdoMet_MTases"/>
    <property type="match status" value="1"/>
</dbReference>
<feature type="domain" description="Methyltransferase type 11" evidence="1">
    <location>
        <begin position="76"/>
        <end position="175"/>
    </location>
</feature>
<dbReference type="AlphaFoldDB" id="A0A6J6YK13"/>
<dbReference type="PANTHER" id="PTHR43591">
    <property type="entry name" value="METHYLTRANSFERASE"/>
    <property type="match status" value="1"/>
</dbReference>
<evidence type="ECO:0000313" key="3">
    <source>
        <dbReference type="EMBL" id="CAB4809682.1"/>
    </source>
</evidence>
<protein>
    <submittedName>
        <fullName evidence="3">Unannotated protein</fullName>
    </submittedName>
</protein>
<reference evidence="3" key="1">
    <citation type="submission" date="2020-05" db="EMBL/GenBank/DDBJ databases">
        <authorList>
            <person name="Chiriac C."/>
            <person name="Salcher M."/>
            <person name="Ghai R."/>
            <person name="Kavagutti S V."/>
        </authorList>
    </citation>
    <scope>NUCLEOTIDE SEQUENCE</scope>
</reference>
<dbReference type="PANTHER" id="PTHR43591:SF24">
    <property type="entry name" value="2-METHOXY-6-POLYPRENYL-1,4-BENZOQUINOL METHYLASE, MITOCHONDRIAL"/>
    <property type="match status" value="1"/>
</dbReference>
<evidence type="ECO:0000259" key="1">
    <source>
        <dbReference type="Pfam" id="PF08241"/>
    </source>
</evidence>
<name>A0A6J6YK13_9ZZZZ</name>
<proteinExistence type="predicted"/>
<accession>A0A6J6YK13</accession>
<evidence type="ECO:0000313" key="2">
    <source>
        <dbReference type="EMBL" id="CAB4690974.1"/>
    </source>
</evidence>
<dbReference type="EMBL" id="CAFAAI010000284">
    <property type="protein sequence ID" value="CAB4809682.1"/>
    <property type="molecule type" value="Genomic_DNA"/>
</dbReference>
<dbReference type="Gene3D" id="3.40.50.150">
    <property type="entry name" value="Vaccinia Virus protein VP39"/>
    <property type="match status" value="1"/>
</dbReference>
<organism evidence="3">
    <name type="scientific">freshwater metagenome</name>
    <dbReference type="NCBI Taxonomy" id="449393"/>
    <lineage>
        <taxon>unclassified sequences</taxon>
        <taxon>metagenomes</taxon>
        <taxon>ecological metagenomes</taxon>
    </lineage>
</organism>
<dbReference type="GO" id="GO:0008757">
    <property type="term" value="F:S-adenosylmethionine-dependent methyltransferase activity"/>
    <property type="evidence" value="ECO:0007669"/>
    <property type="project" value="InterPro"/>
</dbReference>
<dbReference type="InterPro" id="IPR013216">
    <property type="entry name" value="Methyltransf_11"/>
</dbReference>
<gene>
    <name evidence="2" type="ORF">UFOPK2366_00755</name>
    <name evidence="3" type="ORF">UFOPK2992_01493</name>
</gene>
<dbReference type="SUPFAM" id="SSF53335">
    <property type="entry name" value="S-adenosyl-L-methionine-dependent methyltransferases"/>
    <property type="match status" value="1"/>
</dbReference>
<dbReference type="Pfam" id="PF08241">
    <property type="entry name" value="Methyltransf_11"/>
    <property type="match status" value="1"/>
</dbReference>
<dbReference type="EMBL" id="CAEZXM010000119">
    <property type="protein sequence ID" value="CAB4690974.1"/>
    <property type="molecule type" value="Genomic_DNA"/>
</dbReference>